<comment type="caution">
    <text evidence="2">The sequence shown here is derived from an EMBL/GenBank/DDBJ whole genome shotgun (WGS) entry which is preliminary data.</text>
</comment>
<evidence type="ECO:0000313" key="3">
    <source>
        <dbReference type="Proteomes" id="UP000092555"/>
    </source>
</evidence>
<dbReference type="EMBL" id="LXTC01000004">
    <property type="protein sequence ID" value="OBA20403.1"/>
    <property type="molecule type" value="Genomic_DNA"/>
</dbReference>
<feature type="non-terminal residue" evidence="2">
    <location>
        <position position="159"/>
    </location>
</feature>
<sequence>MYPASGDISGKDAGYALGTGLGHVDGRDEWSLESTEAASDTASEYTPVDSAWFSVKLEEETWHVARPSAATKPALGEPKAGSATQKARIQKQKKSSWNIPINGPLNWPATRKPRPGLERVEFDLPVSKRRWEQIYTIANPDRPRPGPRRAASSFEKWLD</sequence>
<dbReference type="GeneID" id="30029020"/>
<protein>
    <submittedName>
        <fullName evidence="2">Uncharacterized protein</fullName>
    </submittedName>
</protein>
<feature type="region of interest" description="Disordered" evidence="1">
    <location>
        <begin position="138"/>
        <end position="159"/>
    </location>
</feature>
<keyword evidence="3" id="KW-1185">Reference proteome</keyword>
<evidence type="ECO:0000313" key="2">
    <source>
        <dbReference type="EMBL" id="OBA20403.1"/>
    </source>
</evidence>
<dbReference type="AlphaFoldDB" id="A0A1A0H944"/>
<accession>A0A1A0H944</accession>
<reference evidence="2 3" key="1">
    <citation type="submission" date="2016-05" db="EMBL/GenBank/DDBJ databases">
        <title>Comparative genomics of biotechnologically important yeasts.</title>
        <authorList>
            <consortium name="DOE Joint Genome Institute"/>
            <person name="Riley R."/>
            <person name="Haridas S."/>
            <person name="Wolfe K.H."/>
            <person name="Lopes M.R."/>
            <person name="Hittinger C.T."/>
            <person name="Goker M."/>
            <person name="Salamov A."/>
            <person name="Wisecaver J."/>
            <person name="Long T.M."/>
            <person name="Aerts A.L."/>
            <person name="Barry K."/>
            <person name="Choi C."/>
            <person name="Clum A."/>
            <person name="Coughlan A.Y."/>
            <person name="Deshpande S."/>
            <person name="Douglass A.P."/>
            <person name="Hanson S.J."/>
            <person name="Klenk H.-P."/>
            <person name="LaButti K."/>
            <person name="Lapidus A."/>
            <person name="Lindquist E."/>
            <person name="Lipzen A."/>
            <person name="Meier-kolthoff J.P."/>
            <person name="Ohm R.A."/>
            <person name="Otillar R.P."/>
            <person name="Pangilinan J."/>
            <person name="Peng Y."/>
            <person name="Rokas A."/>
            <person name="Rosa C.A."/>
            <person name="Scheuner C."/>
            <person name="Sibirny A.A."/>
            <person name="Slot J.C."/>
            <person name="Stielow J.B."/>
            <person name="Sun H."/>
            <person name="Kurtzman C.P."/>
            <person name="Blackwell M."/>
            <person name="Grigoriev I.V."/>
            <person name="Jeffries T.W."/>
        </authorList>
    </citation>
    <scope>NUCLEOTIDE SEQUENCE [LARGE SCALE GENOMIC DNA]</scope>
    <source>
        <strain evidence="2 3">NRRL YB-4993</strain>
    </source>
</reference>
<dbReference type="Proteomes" id="UP000092555">
    <property type="component" value="Unassembled WGS sequence"/>
</dbReference>
<name>A0A1A0H944_9ASCO</name>
<evidence type="ECO:0000256" key="1">
    <source>
        <dbReference type="SAM" id="MobiDB-lite"/>
    </source>
</evidence>
<gene>
    <name evidence="2" type="ORF">METBIDRAFT_32414</name>
</gene>
<feature type="region of interest" description="Disordered" evidence="1">
    <location>
        <begin position="1"/>
        <end position="20"/>
    </location>
</feature>
<feature type="region of interest" description="Disordered" evidence="1">
    <location>
        <begin position="64"/>
        <end position="114"/>
    </location>
</feature>
<dbReference type="RefSeq" id="XP_018710925.1">
    <property type="nucleotide sequence ID" value="XM_018856044.1"/>
</dbReference>
<organism evidence="2 3">
    <name type="scientific">Metschnikowia bicuspidata var. bicuspidata NRRL YB-4993</name>
    <dbReference type="NCBI Taxonomy" id="869754"/>
    <lineage>
        <taxon>Eukaryota</taxon>
        <taxon>Fungi</taxon>
        <taxon>Dikarya</taxon>
        <taxon>Ascomycota</taxon>
        <taxon>Saccharomycotina</taxon>
        <taxon>Pichiomycetes</taxon>
        <taxon>Metschnikowiaceae</taxon>
        <taxon>Metschnikowia</taxon>
    </lineage>
</organism>
<proteinExistence type="predicted"/>